<dbReference type="EMBL" id="SMZT01000009">
    <property type="protein sequence ID" value="TDL39075.1"/>
    <property type="molecule type" value="Genomic_DNA"/>
</dbReference>
<comment type="caution">
    <text evidence="2">The sequence shown here is derived from an EMBL/GenBank/DDBJ whole genome shotgun (WGS) entry which is preliminary data.</text>
</comment>
<protein>
    <submittedName>
        <fullName evidence="2">Alpha/beta fold hydrolase</fullName>
    </submittedName>
</protein>
<dbReference type="InterPro" id="IPR029058">
    <property type="entry name" value="AB_hydrolase_fold"/>
</dbReference>
<dbReference type="InterPro" id="IPR050266">
    <property type="entry name" value="AB_hydrolase_sf"/>
</dbReference>
<keyword evidence="2" id="KW-0378">Hydrolase</keyword>
<organism evidence="2 3">
    <name type="scientific">Kocuria rosea</name>
    <name type="common">Deinococcus erythromyxa</name>
    <name type="synonym">Micrococcus rubens</name>
    <dbReference type="NCBI Taxonomy" id="1275"/>
    <lineage>
        <taxon>Bacteria</taxon>
        <taxon>Bacillati</taxon>
        <taxon>Actinomycetota</taxon>
        <taxon>Actinomycetes</taxon>
        <taxon>Micrococcales</taxon>
        <taxon>Micrococcaceae</taxon>
        <taxon>Kocuria</taxon>
    </lineage>
</organism>
<feature type="domain" description="AB hydrolase-1" evidence="1">
    <location>
        <begin position="14"/>
        <end position="237"/>
    </location>
</feature>
<dbReference type="GO" id="GO:0016787">
    <property type="term" value="F:hydrolase activity"/>
    <property type="evidence" value="ECO:0007669"/>
    <property type="project" value="UniProtKB-KW"/>
</dbReference>
<sequence length="252" mass="27491">MLRSNRSGSGAPTLLLLPGLLCTQRLWDRARPLLEAFHDVLTVDLPGVGGGDLPEGAADLEAYADLVCEVLDAEGIERCVWVGHSLGGYVLAAALERHADRISHAVLAYSTTEADDASARAGRDRGIDAVRERGVAAYADRQMPRTFREDAREEDVEAALRQARDWPEDAVVRALEAMRDRPDRTPLLLEHTELPVLLIQGDDDPAIDALDPEESHVTRIVTDTAHMGVLTDPHTFAGIVHGWVADELERSA</sequence>
<evidence type="ECO:0000259" key="1">
    <source>
        <dbReference type="Pfam" id="PF12697"/>
    </source>
</evidence>
<gene>
    <name evidence="2" type="ORF">E2R59_16105</name>
</gene>
<proteinExistence type="predicted"/>
<dbReference type="PANTHER" id="PTHR43798">
    <property type="entry name" value="MONOACYLGLYCEROL LIPASE"/>
    <property type="match status" value="1"/>
</dbReference>
<reference evidence="2 3" key="1">
    <citation type="submission" date="2019-03" db="EMBL/GenBank/DDBJ databases">
        <title>Genome Sequencing and Assembly of Various Microbes Isolated from Partially Reclaimed Soil and Acid Mine Drainage (AMD) Site.</title>
        <authorList>
            <person name="Steinbock B."/>
            <person name="Bechtold R."/>
            <person name="Sevigny J.L."/>
            <person name="Thomas D."/>
            <person name="Cuthill L.R."/>
            <person name="Aveiro Johannsen E.J."/>
            <person name="Thomas K."/>
            <person name="Ghosh A."/>
        </authorList>
    </citation>
    <scope>NUCLEOTIDE SEQUENCE [LARGE SCALE GENOMIC DNA]</scope>
    <source>
        <strain evidence="2 3">S-A3</strain>
    </source>
</reference>
<dbReference type="GeneID" id="64348946"/>
<evidence type="ECO:0000313" key="2">
    <source>
        <dbReference type="EMBL" id="TDL39075.1"/>
    </source>
</evidence>
<dbReference type="PANTHER" id="PTHR43798:SF33">
    <property type="entry name" value="HYDROLASE, PUTATIVE (AFU_ORTHOLOGUE AFUA_2G14860)-RELATED"/>
    <property type="match status" value="1"/>
</dbReference>
<evidence type="ECO:0000313" key="3">
    <source>
        <dbReference type="Proteomes" id="UP000295163"/>
    </source>
</evidence>
<accession>A0A4R5Y6Y3</accession>
<dbReference type="GO" id="GO:0016020">
    <property type="term" value="C:membrane"/>
    <property type="evidence" value="ECO:0007669"/>
    <property type="project" value="TreeGrafter"/>
</dbReference>
<dbReference type="InterPro" id="IPR000073">
    <property type="entry name" value="AB_hydrolase_1"/>
</dbReference>
<dbReference type="Pfam" id="PF12697">
    <property type="entry name" value="Abhydrolase_6"/>
    <property type="match status" value="1"/>
</dbReference>
<dbReference type="RefSeq" id="WP_133411408.1">
    <property type="nucleotide sequence ID" value="NZ_SMZT01000009.1"/>
</dbReference>
<dbReference type="SUPFAM" id="SSF53474">
    <property type="entry name" value="alpha/beta-Hydrolases"/>
    <property type="match status" value="1"/>
</dbReference>
<dbReference type="PRINTS" id="PR00111">
    <property type="entry name" value="ABHYDROLASE"/>
</dbReference>
<dbReference type="AlphaFoldDB" id="A0A4R5Y6Y3"/>
<name>A0A4R5Y6Y3_KOCRO</name>
<dbReference type="Proteomes" id="UP000295163">
    <property type="component" value="Unassembled WGS sequence"/>
</dbReference>
<dbReference type="Gene3D" id="3.40.50.1820">
    <property type="entry name" value="alpha/beta hydrolase"/>
    <property type="match status" value="1"/>
</dbReference>